<evidence type="ECO:0000256" key="7">
    <source>
        <dbReference type="PIRSR" id="PIRSR000524-50"/>
    </source>
</evidence>
<dbReference type="PIRSF" id="PIRSF000524">
    <property type="entry name" value="SPT"/>
    <property type="match status" value="1"/>
</dbReference>
<keyword evidence="3 11" id="KW-0032">Aminotransferase</keyword>
<dbReference type="GO" id="GO:0004760">
    <property type="term" value="F:L-serine-pyruvate transaminase activity"/>
    <property type="evidence" value="ECO:0007669"/>
    <property type="project" value="TreeGrafter"/>
</dbReference>
<evidence type="ECO:0000256" key="2">
    <source>
        <dbReference type="ARBA" id="ARBA00009236"/>
    </source>
</evidence>
<dbReference type="OrthoDB" id="389074at2"/>
<feature type="binding site" evidence="6">
    <location>
        <position position="343"/>
    </location>
    <ligand>
        <name>substrate</name>
    </ligand>
</feature>
<evidence type="ECO:0000259" key="10">
    <source>
        <dbReference type="Pfam" id="PF00266"/>
    </source>
</evidence>
<evidence type="ECO:0000256" key="8">
    <source>
        <dbReference type="RuleBase" id="RU004075"/>
    </source>
</evidence>
<evidence type="ECO:0000256" key="9">
    <source>
        <dbReference type="RuleBase" id="RU004504"/>
    </source>
</evidence>
<keyword evidence="12" id="KW-1185">Reference proteome</keyword>
<accession>A0A167K6T2</accession>
<gene>
    <name evidence="11" type="ORF">ULVI_01085</name>
</gene>
<dbReference type="PANTHER" id="PTHR21152">
    <property type="entry name" value="AMINOTRANSFERASE CLASS V"/>
    <property type="match status" value="1"/>
</dbReference>
<dbReference type="Gene3D" id="3.90.1150.10">
    <property type="entry name" value="Aspartate Aminotransferase, domain 1"/>
    <property type="match status" value="1"/>
</dbReference>
<evidence type="ECO:0000313" key="12">
    <source>
        <dbReference type="Proteomes" id="UP000077013"/>
    </source>
</evidence>
<name>A0A167K6T2_9FLAO</name>
<evidence type="ECO:0000256" key="4">
    <source>
        <dbReference type="ARBA" id="ARBA00022679"/>
    </source>
</evidence>
<dbReference type="Proteomes" id="UP000077013">
    <property type="component" value="Unassembled WGS sequence"/>
</dbReference>
<evidence type="ECO:0000313" key="11">
    <source>
        <dbReference type="EMBL" id="OAB81447.1"/>
    </source>
</evidence>
<evidence type="ECO:0000256" key="3">
    <source>
        <dbReference type="ARBA" id="ARBA00022576"/>
    </source>
</evidence>
<sequence>MKRRKLLMIPGPIEFEPDVLQAMATPTPSHVAPNFIEVFGNSLELMKKVWMAPTGQPFIVAGSGTLAMDMAAANLIEKGDDALVISTGYFGDRFKDILERYGANTTLLKATIGDVVSLETIEQELQKKQYKVVAFTHVDTSTGVLVAPEPISKLAKKYNALSILDGVCSVAGEIIKQEDWGVDVVLTGSQKAIGVPPGLALLVASQKAMNAWKDRKSPVGNYYADWNNWLPIMTAYKKRQPSYFGTPPVNLIVALEASLKIICTEGITIRVKKHKKLAKAFQAAINALNLKKIPKTDAIAAHTLSAVYFPEGIDGAAMRAKMIESDVIIAGGLLPEIKSTYFRVGHMGSVSANDLLAVLGALERALVELGHSFEPGKSLQAFQSTYLQPNT</sequence>
<dbReference type="InterPro" id="IPR015421">
    <property type="entry name" value="PyrdxlP-dep_Trfase_major"/>
</dbReference>
<dbReference type="SUPFAM" id="SSF53383">
    <property type="entry name" value="PLP-dependent transferases"/>
    <property type="match status" value="1"/>
</dbReference>
<evidence type="ECO:0000256" key="5">
    <source>
        <dbReference type="ARBA" id="ARBA00022898"/>
    </source>
</evidence>
<dbReference type="InterPro" id="IPR000192">
    <property type="entry name" value="Aminotrans_V_dom"/>
</dbReference>
<comment type="cofactor">
    <cofactor evidence="1 7 9">
        <name>pyridoxal 5'-phosphate</name>
        <dbReference type="ChEBI" id="CHEBI:597326"/>
    </cofactor>
</comment>
<dbReference type="AlphaFoldDB" id="A0A167K6T2"/>
<dbReference type="GO" id="GO:0008453">
    <property type="term" value="F:alanine-glyoxylate transaminase activity"/>
    <property type="evidence" value="ECO:0007669"/>
    <property type="project" value="TreeGrafter"/>
</dbReference>
<organism evidence="11 12">
    <name type="scientific">Cochleicola gelatinilyticus</name>
    <dbReference type="NCBI Taxonomy" id="1763537"/>
    <lineage>
        <taxon>Bacteria</taxon>
        <taxon>Pseudomonadati</taxon>
        <taxon>Bacteroidota</taxon>
        <taxon>Flavobacteriia</taxon>
        <taxon>Flavobacteriales</taxon>
        <taxon>Flavobacteriaceae</taxon>
        <taxon>Cochleicola</taxon>
    </lineage>
</organism>
<dbReference type="EMBL" id="LRXL01000012">
    <property type="protein sequence ID" value="OAB81447.1"/>
    <property type="molecule type" value="Genomic_DNA"/>
</dbReference>
<proteinExistence type="inferred from homology"/>
<dbReference type="PROSITE" id="PS00595">
    <property type="entry name" value="AA_TRANSFER_CLASS_5"/>
    <property type="match status" value="1"/>
</dbReference>
<keyword evidence="5 7" id="KW-0663">Pyridoxal phosphate</keyword>
<comment type="caution">
    <text evidence="11">The sequence shown here is derived from an EMBL/GenBank/DDBJ whole genome shotgun (WGS) entry which is preliminary data.</text>
</comment>
<dbReference type="PANTHER" id="PTHR21152:SF24">
    <property type="entry name" value="ALANINE--GLYOXYLATE AMINOTRANSFERASE 1"/>
    <property type="match status" value="1"/>
</dbReference>
<dbReference type="RefSeq" id="WP_068588618.1">
    <property type="nucleotide sequence ID" value="NZ_LRXL01000012.1"/>
</dbReference>
<keyword evidence="4 11" id="KW-0808">Transferase</keyword>
<dbReference type="Pfam" id="PF00266">
    <property type="entry name" value="Aminotran_5"/>
    <property type="match status" value="1"/>
</dbReference>
<dbReference type="InterPro" id="IPR015422">
    <property type="entry name" value="PyrdxlP-dep_Trfase_small"/>
</dbReference>
<feature type="domain" description="Aminotransferase class V" evidence="10">
    <location>
        <begin position="30"/>
        <end position="332"/>
    </location>
</feature>
<reference evidence="11 12" key="1">
    <citation type="submission" date="2016-02" db="EMBL/GenBank/DDBJ databases">
        <title>Ulvibacter sp. LPB0005, isolated from Thais luteostoma.</title>
        <authorList>
            <person name="Shin S.-K."/>
            <person name="Yi H."/>
        </authorList>
    </citation>
    <scope>NUCLEOTIDE SEQUENCE [LARGE SCALE GENOMIC DNA]</scope>
    <source>
        <strain evidence="11 12">LPB0005</strain>
    </source>
</reference>
<dbReference type="InterPro" id="IPR020578">
    <property type="entry name" value="Aminotrans_V_PyrdxlP_BS"/>
</dbReference>
<dbReference type="InterPro" id="IPR024169">
    <property type="entry name" value="SP_NH2Trfase/AEP_transaminase"/>
</dbReference>
<evidence type="ECO:0000256" key="6">
    <source>
        <dbReference type="PIRSR" id="PIRSR000524-1"/>
    </source>
</evidence>
<dbReference type="FunFam" id="3.40.640.10:FF:000027">
    <property type="entry name" value="Serine--pyruvate aminotransferase, mitochondrial"/>
    <property type="match status" value="1"/>
</dbReference>
<dbReference type="Gene3D" id="3.40.640.10">
    <property type="entry name" value="Type I PLP-dependent aspartate aminotransferase-like (Major domain)"/>
    <property type="match status" value="1"/>
</dbReference>
<feature type="modified residue" description="N6-(pyridoxal phosphate)lysine" evidence="7">
    <location>
        <position position="191"/>
    </location>
</feature>
<dbReference type="InterPro" id="IPR015424">
    <property type="entry name" value="PyrdxlP-dep_Trfase"/>
</dbReference>
<dbReference type="STRING" id="1763537.ULVI_01085"/>
<dbReference type="GO" id="GO:0019265">
    <property type="term" value="P:glycine biosynthetic process, by transamination of glyoxylate"/>
    <property type="evidence" value="ECO:0007669"/>
    <property type="project" value="TreeGrafter"/>
</dbReference>
<protein>
    <submittedName>
        <fullName evidence="11">Aminotransferase class V</fullName>
    </submittedName>
</protein>
<evidence type="ECO:0000256" key="1">
    <source>
        <dbReference type="ARBA" id="ARBA00001933"/>
    </source>
</evidence>
<comment type="similarity">
    <text evidence="2 8">Belongs to the class-V pyridoxal-phosphate-dependent aminotransferase family.</text>
</comment>